<keyword evidence="6 8" id="KW-1133">Transmembrane helix</keyword>
<dbReference type="InterPro" id="IPR050297">
    <property type="entry name" value="LipidA_mod_glycosyltrf_83"/>
</dbReference>
<evidence type="ECO:0000256" key="8">
    <source>
        <dbReference type="SAM" id="Phobius"/>
    </source>
</evidence>
<comment type="subcellular location">
    <subcellularLocation>
        <location evidence="1">Cell membrane</location>
        <topology evidence="1">Multi-pass membrane protein</topology>
    </subcellularLocation>
</comment>
<reference evidence="9 10" key="1">
    <citation type="submission" date="2017-02" db="EMBL/GenBank/DDBJ databases">
        <authorList>
            <person name="Peterson S.W."/>
        </authorList>
    </citation>
    <scope>NUCLEOTIDE SEQUENCE [LARGE SCALE GENOMIC DNA]</scope>
    <source>
        <strain evidence="9 10">DSM 16080</strain>
    </source>
</reference>
<dbReference type="GO" id="GO:0005886">
    <property type="term" value="C:plasma membrane"/>
    <property type="evidence" value="ECO:0007669"/>
    <property type="project" value="UniProtKB-SubCell"/>
</dbReference>
<dbReference type="AlphaFoldDB" id="A0A1T4X0Z3"/>
<dbReference type="PANTHER" id="PTHR33908">
    <property type="entry name" value="MANNOSYLTRANSFERASE YKCB-RELATED"/>
    <property type="match status" value="1"/>
</dbReference>
<feature type="transmembrane region" description="Helical" evidence="8">
    <location>
        <begin position="199"/>
        <end position="216"/>
    </location>
</feature>
<feature type="transmembrane region" description="Helical" evidence="8">
    <location>
        <begin position="392"/>
        <end position="411"/>
    </location>
</feature>
<protein>
    <recommendedName>
        <fullName evidence="11">Dolichyl-phosphate-mannose-protein mannosyltransferase</fullName>
    </recommendedName>
</protein>
<evidence type="ECO:0000256" key="2">
    <source>
        <dbReference type="ARBA" id="ARBA00022475"/>
    </source>
</evidence>
<evidence type="ECO:0000256" key="6">
    <source>
        <dbReference type="ARBA" id="ARBA00022989"/>
    </source>
</evidence>
<feature type="transmembrane region" description="Helical" evidence="8">
    <location>
        <begin position="222"/>
        <end position="238"/>
    </location>
</feature>
<evidence type="ECO:0000256" key="4">
    <source>
        <dbReference type="ARBA" id="ARBA00022679"/>
    </source>
</evidence>
<evidence type="ECO:0000313" key="10">
    <source>
        <dbReference type="Proteomes" id="UP000190027"/>
    </source>
</evidence>
<dbReference type="OrthoDB" id="9179931at2"/>
<evidence type="ECO:0000256" key="1">
    <source>
        <dbReference type="ARBA" id="ARBA00004651"/>
    </source>
</evidence>
<keyword evidence="5 8" id="KW-0812">Transmembrane</keyword>
<organism evidence="9 10">
    <name type="scientific">Paucidesulfovibrio gracilis DSM 16080</name>
    <dbReference type="NCBI Taxonomy" id="1121449"/>
    <lineage>
        <taxon>Bacteria</taxon>
        <taxon>Pseudomonadati</taxon>
        <taxon>Thermodesulfobacteriota</taxon>
        <taxon>Desulfovibrionia</taxon>
        <taxon>Desulfovibrionales</taxon>
        <taxon>Desulfovibrionaceae</taxon>
        <taxon>Paucidesulfovibrio</taxon>
    </lineage>
</organism>
<feature type="transmembrane region" description="Helical" evidence="8">
    <location>
        <begin position="442"/>
        <end position="461"/>
    </location>
</feature>
<sequence>MASFWSRIRNALTGWDRRRHLLVLLLLFVPVFFGFSLGKMEPTAHPAGDAPQYLNGAYNLLQHNVYSSQSAPSPSMVPEPDAFRPPAYAFFLSLGMRVLPPLWDADASWFHDNKAHALDPAYIWLKYLQVLLLLATALAGAWMVYDITKSPAYAHWCLWLLAFNPVLQRYVERFYSEMFGIFLVTMFAASLYKAMRDRSFPYFCLAGLLFGGVTLTFAQWEYVLPFVALSLPVAALFTRRDRGRILAGFVLLLLGVGLVVGPWHYRNSQLLHRHSLSDRGGKVLLLRAHYNRMDPATYGASFLYWSYGLPKQLLKAFADEQTYQFLDREYPEGARISALQEYGELSETFRDDPAALDGHLRSLAIQRILEHPVRHLLVSIPIGFRNIQDPTFSVFMVLVYGMYAYGMVAALRQRRFDMVCALLAVIPLVSFNALVTHGLPRYSWQITPLVWSGALCGLHAWRRRRSG</sequence>
<evidence type="ECO:0000256" key="7">
    <source>
        <dbReference type="ARBA" id="ARBA00023136"/>
    </source>
</evidence>
<keyword evidence="2" id="KW-1003">Cell membrane</keyword>
<evidence type="ECO:0008006" key="11">
    <source>
        <dbReference type="Google" id="ProtNLM"/>
    </source>
</evidence>
<feature type="transmembrane region" description="Helical" evidence="8">
    <location>
        <begin position="418"/>
        <end position="436"/>
    </location>
</feature>
<feature type="transmembrane region" description="Helical" evidence="8">
    <location>
        <begin position="245"/>
        <end position="265"/>
    </location>
</feature>
<dbReference type="EMBL" id="FUYC01000005">
    <property type="protein sequence ID" value="SKA82531.1"/>
    <property type="molecule type" value="Genomic_DNA"/>
</dbReference>
<feature type="transmembrane region" description="Helical" evidence="8">
    <location>
        <begin position="152"/>
        <end position="168"/>
    </location>
</feature>
<dbReference type="RefSeq" id="WP_078717131.1">
    <property type="nucleotide sequence ID" value="NZ_FUYC01000005.1"/>
</dbReference>
<feature type="transmembrane region" description="Helical" evidence="8">
    <location>
        <begin position="127"/>
        <end position="145"/>
    </location>
</feature>
<accession>A0A1T4X0Z3</accession>
<keyword evidence="3" id="KW-0328">Glycosyltransferase</keyword>
<evidence type="ECO:0000256" key="3">
    <source>
        <dbReference type="ARBA" id="ARBA00022676"/>
    </source>
</evidence>
<dbReference type="GO" id="GO:0016763">
    <property type="term" value="F:pentosyltransferase activity"/>
    <property type="evidence" value="ECO:0007669"/>
    <property type="project" value="TreeGrafter"/>
</dbReference>
<dbReference type="GO" id="GO:0009103">
    <property type="term" value="P:lipopolysaccharide biosynthetic process"/>
    <property type="evidence" value="ECO:0007669"/>
    <property type="project" value="UniProtKB-ARBA"/>
</dbReference>
<dbReference type="STRING" id="1121449.SAMN02745704_01571"/>
<feature type="transmembrane region" description="Helical" evidence="8">
    <location>
        <begin position="21"/>
        <end position="38"/>
    </location>
</feature>
<evidence type="ECO:0000256" key="5">
    <source>
        <dbReference type="ARBA" id="ARBA00022692"/>
    </source>
</evidence>
<name>A0A1T4X0Z3_9BACT</name>
<keyword evidence="4" id="KW-0808">Transferase</keyword>
<keyword evidence="7 8" id="KW-0472">Membrane</keyword>
<keyword evidence="10" id="KW-1185">Reference proteome</keyword>
<dbReference type="PANTHER" id="PTHR33908:SF11">
    <property type="entry name" value="MEMBRANE PROTEIN"/>
    <property type="match status" value="1"/>
</dbReference>
<feature type="transmembrane region" description="Helical" evidence="8">
    <location>
        <begin position="174"/>
        <end position="192"/>
    </location>
</feature>
<proteinExistence type="predicted"/>
<gene>
    <name evidence="9" type="ORF">SAMN02745704_01571</name>
</gene>
<evidence type="ECO:0000313" key="9">
    <source>
        <dbReference type="EMBL" id="SKA82531.1"/>
    </source>
</evidence>
<dbReference type="Proteomes" id="UP000190027">
    <property type="component" value="Unassembled WGS sequence"/>
</dbReference>